<evidence type="ECO:0000313" key="2">
    <source>
        <dbReference type="EMBL" id="KZL83649.1"/>
    </source>
</evidence>
<feature type="compositionally biased region" description="Polar residues" evidence="1">
    <location>
        <begin position="314"/>
        <end position="328"/>
    </location>
</feature>
<dbReference type="EMBL" id="LFIW01001088">
    <property type="protein sequence ID" value="KZL83649.1"/>
    <property type="molecule type" value="Genomic_DNA"/>
</dbReference>
<accession>A0A167DBF6</accession>
<organism evidence="2 3">
    <name type="scientific">Colletotrichum incanum</name>
    <name type="common">Soybean anthracnose fungus</name>
    <dbReference type="NCBI Taxonomy" id="1573173"/>
    <lineage>
        <taxon>Eukaryota</taxon>
        <taxon>Fungi</taxon>
        <taxon>Dikarya</taxon>
        <taxon>Ascomycota</taxon>
        <taxon>Pezizomycotina</taxon>
        <taxon>Sordariomycetes</taxon>
        <taxon>Hypocreomycetidae</taxon>
        <taxon>Glomerellales</taxon>
        <taxon>Glomerellaceae</taxon>
        <taxon>Colletotrichum</taxon>
        <taxon>Colletotrichum spaethianum species complex</taxon>
    </lineage>
</organism>
<dbReference type="OrthoDB" id="5388486at2759"/>
<dbReference type="GO" id="GO:0003700">
    <property type="term" value="F:DNA-binding transcription factor activity"/>
    <property type="evidence" value="ECO:0007669"/>
    <property type="project" value="InterPro"/>
</dbReference>
<dbReference type="PROSITE" id="PS50157">
    <property type="entry name" value="ZINC_FINGER_C2H2_2"/>
    <property type="match status" value="1"/>
</dbReference>
<dbReference type="InterPro" id="IPR039970">
    <property type="entry name" value="TF_Grauzone"/>
</dbReference>
<dbReference type="PANTHER" id="PTHR23225:SF2">
    <property type="entry name" value="AT09679P-RELATED"/>
    <property type="match status" value="1"/>
</dbReference>
<gene>
    <name evidence="2" type="ORF">CI238_06372</name>
</gene>
<reference evidence="2 3" key="1">
    <citation type="submission" date="2015-06" db="EMBL/GenBank/DDBJ databases">
        <title>Survival trade-offs in plant roots during colonization by closely related pathogenic and mutualistic fungi.</title>
        <authorList>
            <person name="Hacquard S."/>
            <person name="Kracher B."/>
            <person name="Hiruma K."/>
            <person name="Weinman A."/>
            <person name="Muench P."/>
            <person name="Garrido Oter R."/>
            <person name="Ver Loren van Themaat E."/>
            <person name="Dallerey J.-F."/>
            <person name="Damm U."/>
            <person name="Henrissat B."/>
            <person name="Lespinet O."/>
            <person name="Thon M."/>
            <person name="Kemen E."/>
            <person name="McHardy A.C."/>
            <person name="Schulze-Lefert P."/>
            <person name="O'Connell R.J."/>
        </authorList>
    </citation>
    <scope>NUCLEOTIDE SEQUENCE [LARGE SCALE GENOMIC DNA]</scope>
    <source>
        <strain evidence="2 3">MAFF 238704</strain>
    </source>
</reference>
<proteinExistence type="predicted"/>
<dbReference type="STRING" id="1573173.A0A167DBF6"/>
<dbReference type="SMART" id="SM00355">
    <property type="entry name" value="ZnF_C2H2"/>
    <property type="match status" value="3"/>
</dbReference>
<feature type="region of interest" description="Disordered" evidence="1">
    <location>
        <begin position="102"/>
        <end position="147"/>
    </location>
</feature>
<dbReference type="InterPro" id="IPR013087">
    <property type="entry name" value="Znf_C2H2_type"/>
</dbReference>
<feature type="compositionally biased region" description="Low complexity" evidence="1">
    <location>
        <begin position="112"/>
        <end position="132"/>
    </location>
</feature>
<dbReference type="PANTHER" id="PTHR23225">
    <property type="entry name" value="ZINC FINGER PROTEIN"/>
    <property type="match status" value="1"/>
</dbReference>
<name>A0A167DBF6_COLIC</name>
<dbReference type="Proteomes" id="UP000076584">
    <property type="component" value="Unassembled WGS sequence"/>
</dbReference>
<dbReference type="PROSITE" id="PS00028">
    <property type="entry name" value="ZINC_FINGER_C2H2_1"/>
    <property type="match status" value="1"/>
</dbReference>
<dbReference type="Gene3D" id="3.30.160.60">
    <property type="entry name" value="Classic Zinc Finger"/>
    <property type="match status" value="1"/>
</dbReference>
<evidence type="ECO:0000256" key="1">
    <source>
        <dbReference type="SAM" id="MobiDB-lite"/>
    </source>
</evidence>
<evidence type="ECO:0000313" key="3">
    <source>
        <dbReference type="Proteomes" id="UP000076584"/>
    </source>
</evidence>
<dbReference type="AlphaFoldDB" id="A0A167DBF6"/>
<comment type="caution">
    <text evidence="2">The sequence shown here is derived from an EMBL/GenBank/DDBJ whole genome shotgun (WGS) entry which is preliminary data.</text>
</comment>
<keyword evidence="3" id="KW-1185">Reference proteome</keyword>
<feature type="region of interest" description="Disordered" evidence="1">
    <location>
        <begin position="274"/>
        <end position="328"/>
    </location>
</feature>
<protein>
    <submittedName>
        <fullName evidence="2">C2h2 finger domain-containing protein</fullName>
    </submittedName>
</protein>
<sequence length="612" mass="68655">MVYFYEHVQGGYPPPEQLYYGQQNFSQMPMSYLESSSTLDSSTPVDPSLGSYPQKQYQTPWPVNQTHQIQQYIDGPRTAFFVPEHAQALHNLARSTQEQIALPPASQRRHGSPCSQQTLSSSDSNSPPTESDVLPATPPDCSAASPFMQNKQYTGDWEAHQYRSQTLLGLGMQGNVFVNPHEVIISQAIFEDEIIPNTFDNSRTFSFCSSESDESIIPQQSAFSSRHITPEAPEATVKQEFLMVEPSYRPSYPDPELSEQDPFESNIEVAVSLEDDKDLDYKPEKHTRKRSRNTNARPQAHSYGPPQERKRTRINSSTGGLSPTRLNATIPSTRSHKILCTECKTPFSDENTYQKHMKQHHTRPFVCVFNYAGCPSTFASKNEWKRHVSSQHLALQYWLCIQDGCSKTTNPPTNRRSSSSSSACFVTPTPPALPNGAIFNRKDLYTQHVRRMHVPPHVRKAQKQKKPTPDWDDHLKNLQTDAEQTRCDLPQYMRCPASDCGHEFNGPQAWDERMEHVARHLERAADGKEPMVYFGGDNDPTLTQWASSPDVYVVRQTKVPGGWELINPLKGEVGPSSGNGKGGNSSGNISSCLKEIIVAACSDEDAEGEDEE</sequence>